<accession>A0A1X1UFG3</accession>
<dbReference type="CDD" id="cd02440">
    <property type="entry name" value="AdoMet_MTases"/>
    <property type="match status" value="1"/>
</dbReference>
<comment type="caution">
    <text evidence="7">The sequence shown here is derived from an EMBL/GenBank/DDBJ whole genome shotgun (WGS) entry which is preliminary data.</text>
</comment>
<feature type="domain" description="Methyltransferase type 11" evidence="6">
    <location>
        <begin position="56"/>
        <end position="150"/>
    </location>
</feature>
<dbReference type="SUPFAM" id="SSF53335">
    <property type="entry name" value="S-adenosyl-L-methionine-dependent methyltransferases"/>
    <property type="match status" value="1"/>
</dbReference>
<evidence type="ECO:0000259" key="6">
    <source>
        <dbReference type="Pfam" id="PF08241"/>
    </source>
</evidence>
<sequence>MNRRFSDDVLFMNWCYEEDPPMNLPLDAADEPNRYPIQLYHRTATQSGELTGKQVLEVGCGRGGGASYLMRALGPASYVGLDLNAAGIDFCSRRHRLPGLRFVQGNAENLPFPAESFDAVINVESAALYPHFDRFLSEVGRVLRPGGTFLYADTRWRFDLTRWESALAGAQGLRIVSWREINAEVMRGMELHSPAISAATQSVVPRFLRRWARKQDSLVLRNLESGRLLYRMYCFARTI</sequence>
<dbReference type="STRING" id="1260918.AWC06_03970"/>
<keyword evidence="1" id="KW-0443">Lipid metabolism</keyword>
<keyword evidence="2 7" id="KW-0489">Methyltransferase</keyword>
<evidence type="ECO:0000256" key="1">
    <source>
        <dbReference type="ARBA" id="ARBA00022516"/>
    </source>
</evidence>
<dbReference type="Pfam" id="PF08241">
    <property type="entry name" value="Methyltransf_11"/>
    <property type="match status" value="1"/>
</dbReference>
<dbReference type="AlphaFoldDB" id="A0A1X1UFG3"/>
<protein>
    <submittedName>
        <fullName evidence="7">SAM-dependent methyltransferase</fullName>
    </submittedName>
</protein>
<dbReference type="PANTHER" id="PTHR44068">
    <property type="entry name" value="ZGC:194242"/>
    <property type="match status" value="1"/>
</dbReference>
<evidence type="ECO:0000256" key="4">
    <source>
        <dbReference type="ARBA" id="ARBA00037600"/>
    </source>
</evidence>
<keyword evidence="8" id="KW-1185">Reference proteome</keyword>
<evidence type="ECO:0000313" key="8">
    <source>
        <dbReference type="Proteomes" id="UP000194000"/>
    </source>
</evidence>
<dbReference type="EMBL" id="LQOW01000034">
    <property type="protein sequence ID" value="ORV55563.1"/>
    <property type="molecule type" value="Genomic_DNA"/>
</dbReference>
<dbReference type="PANTHER" id="PTHR44068:SF11">
    <property type="entry name" value="GERANYL DIPHOSPHATE 2-C-METHYLTRANSFERASE"/>
    <property type="match status" value="1"/>
</dbReference>
<dbReference type="Proteomes" id="UP000194000">
    <property type="component" value="Unassembled WGS sequence"/>
</dbReference>
<evidence type="ECO:0000256" key="2">
    <source>
        <dbReference type="ARBA" id="ARBA00022603"/>
    </source>
</evidence>
<dbReference type="NCBIfam" id="NF045823">
    <property type="entry name" value="PthPhpthDimycoMt"/>
    <property type="match status" value="1"/>
</dbReference>
<dbReference type="Gene3D" id="3.40.50.150">
    <property type="entry name" value="Vaccinia Virus protein VP39"/>
    <property type="match status" value="1"/>
</dbReference>
<evidence type="ECO:0000256" key="5">
    <source>
        <dbReference type="ARBA" id="ARBA00038330"/>
    </source>
</evidence>
<reference evidence="7 8" key="1">
    <citation type="submission" date="2016-01" db="EMBL/GenBank/DDBJ databases">
        <title>The new phylogeny of the genus Mycobacterium.</title>
        <authorList>
            <person name="Tarcisio F."/>
            <person name="Conor M."/>
            <person name="Antonella G."/>
            <person name="Elisabetta G."/>
            <person name="Giulia F.S."/>
            <person name="Sara T."/>
            <person name="Anna F."/>
            <person name="Clotilde B."/>
            <person name="Roberto B."/>
            <person name="Veronica D.S."/>
            <person name="Fabio R."/>
            <person name="Monica P."/>
            <person name="Olivier J."/>
            <person name="Enrico T."/>
            <person name="Nicola S."/>
        </authorList>
    </citation>
    <scope>NUCLEOTIDE SEQUENCE [LARGE SCALE GENOMIC DNA]</scope>
    <source>
        <strain evidence="7 8">DSM 45731</strain>
    </source>
</reference>
<dbReference type="InterPro" id="IPR050447">
    <property type="entry name" value="Erg6_SMT_methyltransf"/>
</dbReference>
<evidence type="ECO:0000313" key="7">
    <source>
        <dbReference type="EMBL" id="ORV55563.1"/>
    </source>
</evidence>
<dbReference type="GO" id="GO:0032259">
    <property type="term" value="P:methylation"/>
    <property type="evidence" value="ECO:0007669"/>
    <property type="project" value="UniProtKB-KW"/>
</dbReference>
<organism evidence="7 8">
    <name type="scientific">Mycobacterium fragae</name>
    <dbReference type="NCBI Taxonomy" id="1260918"/>
    <lineage>
        <taxon>Bacteria</taxon>
        <taxon>Bacillati</taxon>
        <taxon>Actinomycetota</taxon>
        <taxon>Actinomycetes</taxon>
        <taxon>Mycobacteriales</taxon>
        <taxon>Mycobacteriaceae</taxon>
        <taxon>Mycobacterium</taxon>
    </lineage>
</organism>
<comment type="similarity">
    <text evidence="5">Belongs to the methyltransferase superfamily. Phthiotriol/phenolphthiotriol dimycocerosates methyltransferase family.</text>
</comment>
<proteinExistence type="inferred from homology"/>
<keyword evidence="3 7" id="KW-0808">Transferase</keyword>
<comment type="function">
    <text evidence="4">Catalyzes the methylation of the lipid moiety of the intermediate compounds phthiotriol and glycosylated phenolphthiotriol dimycoserosates to form phthiocerol dimycocerosates (DIM A) and glycosylated phenolphthiocerol dimycocerosates (PGL).</text>
</comment>
<gene>
    <name evidence="7" type="ORF">AWC06_03970</name>
</gene>
<keyword evidence="1" id="KW-0444">Lipid biosynthesis</keyword>
<name>A0A1X1UFG3_9MYCO</name>
<dbReference type="InterPro" id="IPR013216">
    <property type="entry name" value="Methyltransf_11"/>
</dbReference>
<dbReference type="InterPro" id="IPR054877">
    <property type="entry name" value="PthPhpthDimycoMt"/>
</dbReference>
<dbReference type="InterPro" id="IPR029063">
    <property type="entry name" value="SAM-dependent_MTases_sf"/>
</dbReference>
<evidence type="ECO:0000256" key="3">
    <source>
        <dbReference type="ARBA" id="ARBA00022679"/>
    </source>
</evidence>
<dbReference type="GO" id="GO:0008757">
    <property type="term" value="F:S-adenosylmethionine-dependent methyltransferase activity"/>
    <property type="evidence" value="ECO:0007669"/>
    <property type="project" value="InterPro"/>
</dbReference>